<protein>
    <recommendedName>
        <fullName evidence="5">Short-chain dehydrogenase</fullName>
    </recommendedName>
</protein>
<dbReference type="PANTHER" id="PTHR24321">
    <property type="entry name" value="DEHYDROGENASES, SHORT CHAIN"/>
    <property type="match status" value="1"/>
</dbReference>
<dbReference type="CDD" id="cd05233">
    <property type="entry name" value="SDR_c"/>
    <property type="match status" value="1"/>
</dbReference>
<dbReference type="Proteomes" id="UP000019141">
    <property type="component" value="Unassembled WGS sequence"/>
</dbReference>
<dbReference type="InterPro" id="IPR020904">
    <property type="entry name" value="Sc_DH/Rdtase_CS"/>
</dbReference>
<gene>
    <name evidence="3" type="ORF">ETSY1_39655</name>
</gene>
<evidence type="ECO:0000313" key="3">
    <source>
        <dbReference type="EMBL" id="ETW93332.1"/>
    </source>
</evidence>
<dbReference type="Pfam" id="PF13561">
    <property type="entry name" value="adh_short_C2"/>
    <property type="match status" value="1"/>
</dbReference>
<dbReference type="PRINTS" id="PR00080">
    <property type="entry name" value="SDRFAMILY"/>
</dbReference>
<evidence type="ECO:0008006" key="5">
    <source>
        <dbReference type="Google" id="ProtNLM"/>
    </source>
</evidence>
<dbReference type="EMBL" id="AZHW01001255">
    <property type="protein sequence ID" value="ETW93332.1"/>
    <property type="molecule type" value="Genomic_DNA"/>
</dbReference>
<comment type="caution">
    <text evidence="3">The sequence shown here is derived from an EMBL/GenBank/DDBJ whole genome shotgun (WGS) entry which is preliminary data.</text>
</comment>
<dbReference type="HOGENOM" id="CLU_010194_1_0_7"/>
<proteinExistence type="inferred from homology"/>
<sequence length="283" mass="30051">MAGLQDKVALVTGAGGMKGVGRATALKLASQGADIALTDVQRSPEDLPPAEVQQQWRGIESVAEEVRALGRRCHFVWCDLGVSEQIQGLVERVVAHFGHIDIVVNNARAIIGRDRVPITELREDVWHHFMAINTTAVFLCTKFAGQAMVHHGQGGRIINIASNASKQASANGAAYSASKFAVLGLTQAAALDLAPYGITVNAVCPGPINSDRLSYAEQAQAEALGIPLEEYRAQLVADMGARNPLGRIAESEDVANLVAFLASDEANYITGQGYNVNGGLLFH</sequence>
<dbReference type="SUPFAM" id="SSF51735">
    <property type="entry name" value="NAD(P)-binding Rossmann-fold domains"/>
    <property type="match status" value="1"/>
</dbReference>
<comment type="similarity">
    <text evidence="1">Belongs to the short-chain dehydrogenases/reductases (SDR) family.</text>
</comment>
<dbReference type="PANTHER" id="PTHR24321:SF8">
    <property type="entry name" value="ESTRADIOL 17-BETA-DEHYDROGENASE 8-RELATED"/>
    <property type="match status" value="1"/>
</dbReference>
<reference evidence="3 4" key="1">
    <citation type="journal article" date="2014" name="Nature">
        <title>An environmental bacterial taxon with a large and distinct metabolic repertoire.</title>
        <authorList>
            <person name="Wilson M.C."/>
            <person name="Mori T."/>
            <person name="Ruckert C."/>
            <person name="Uria A.R."/>
            <person name="Helf M.J."/>
            <person name="Takada K."/>
            <person name="Gernert C."/>
            <person name="Steffens U.A."/>
            <person name="Heycke N."/>
            <person name="Schmitt S."/>
            <person name="Rinke C."/>
            <person name="Helfrich E.J."/>
            <person name="Brachmann A.O."/>
            <person name="Gurgui C."/>
            <person name="Wakimoto T."/>
            <person name="Kracht M."/>
            <person name="Crusemann M."/>
            <person name="Hentschel U."/>
            <person name="Abe I."/>
            <person name="Matsunaga S."/>
            <person name="Kalinowski J."/>
            <person name="Takeyama H."/>
            <person name="Piel J."/>
        </authorList>
    </citation>
    <scope>NUCLEOTIDE SEQUENCE [LARGE SCALE GENOMIC DNA]</scope>
    <source>
        <strain evidence="4">TSY1</strain>
    </source>
</reference>
<dbReference type="PROSITE" id="PS00061">
    <property type="entry name" value="ADH_SHORT"/>
    <property type="match status" value="1"/>
</dbReference>
<keyword evidence="2" id="KW-0560">Oxidoreductase</keyword>
<dbReference type="AlphaFoldDB" id="W4L5M1"/>
<dbReference type="InterPro" id="IPR002347">
    <property type="entry name" value="SDR_fam"/>
</dbReference>
<organism evidence="3 4">
    <name type="scientific">Entotheonella factor</name>
    <dbReference type="NCBI Taxonomy" id="1429438"/>
    <lineage>
        <taxon>Bacteria</taxon>
        <taxon>Pseudomonadati</taxon>
        <taxon>Nitrospinota/Tectimicrobiota group</taxon>
        <taxon>Candidatus Tectimicrobiota</taxon>
        <taxon>Candidatus Entotheonellia</taxon>
        <taxon>Candidatus Entotheonellales</taxon>
        <taxon>Candidatus Entotheonellaceae</taxon>
        <taxon>Candidatus Entotheonella</taxon>
    </lineage>
</organism>
<dbReference type="Gene3D" id="3.40.50.720">
    <property type="entry name" value="NAD(P)-binding Rossmann-like Domain"/>
    <property type="match status" value="1"/>
</dbReference>
<dbReference type="InterPro" id="IPR036291">
    <property type="entry name" value="NAD(P)-bd_dom_sf"/>
</dbReference>
<keyword evidence="4" id="KW-1185">Reference proteome</keyword>
<name>W4L5M1_ENTF1</name>
<evidence type="ECO:0000256" key="1">
    <source>
        <dbReference type="ARBA" id="ARBA00006484"/>
    </source>
</evidence>
<evidence type="ECO:0000313" key="4">
    <source>
        <dbReference type="Proteomes" id="UP000019141"/>
    </source>
</evidence>
<accession>W4L5M1</accession>
<dbReference type="FunFam" id="3.40.50.720:FF:000084">
    <property type="entry name" value="Short-chain dehydrogenase reductase"/>
    <property type="match status" value="1"/>
</dbReference>
<dbReference type="PRINTS" id="PR00081">
    <property type="entry name" value="GDHRDH"/>
</dbReference>
<evidence type="ECO:0000256" key="2">
    <source>
        <dbReference type="ARBA" id="ARBA00023002"/>
    </source>
</evidence>
<dbReference type="GO" id="GO:0016491">
    <property type="term" value="F:oxidoreductase activity"/>
    <property type="evidence" value="ECO:0007669"/>
    <property type="project" value="UniProtKB-KW"/>
</dbReference>